<feature type="region of interest" description="Disordered" evidence="2">
    <location>
        <begin position="1556"/>
        <end position="1585"/>
    </location>
</feature>
<dbReference type="GO" id="GO:0005524">
    <property type="term" value="F:ATP binding"/>
    <property type="evidence" value="ECO:0007669"/>
    <property type="project" value="InterPro"/>
</dbReference>
<proteinExistence type="predicted"/>
<dbReference type="PANTHER" id="PTHR26392:SF92">
    <property type="entry name" value="PROTEIN KINASE DOMAIN-CONTAINING PROTEIN"/>
    <property type="match status" value="1"/>
</dbReference>
<name>A0A9W3A1N1_BIOGL</name>
<dbReference type="SUPFAM" id="SSF56112">
    <property type="entry name" value="Protein kinase-like (PK-like)"/>
    <property type="match status" value="1"/>
</dbReference>
<dbReference type="PROSITE" id="PS50011">
    <property type="entry name" value="PROTEIN_KINASE_DOM"/>
    <property type="match status" value="1"/>
</dbReference>
<dbReference type="RefSeq" id="XP_055881227.1">
    <property type="nucleotide sequence ID" value="XM_056025252.1"/>
</dbReference>
<reference evidence="5 6" key="1">
    <citation type="submission" date="2025-04" db="UniProtKB">
        <authorList>
            <consortium name="RefSeq"/>
        </authorList>
    </citation>
    <scope>IDENTIFICATION</scope>
</reference>
<dbReference type="Pfam" id="PF00069">
    <property type="entry name" value="Pkinase"/>
    <property type="match status" value="1"/>
</dbReference>
<feature type="compositionally biased region" description="Basic and acidic residues" evidence="2">
    <location>
        <begin position="1155"/>
        <end position="1165"/>
    </location>
</feature>
<feature type="region of interest" description="Disordered" evidence="2">
    <location>
        <begin position="1664"/>
        <end position="1716"/>
    </location>
</feature>
<dbReference type="OMA" id="DELCDTE"/>
<protein>
    <submittedName>
        <fullName evidence="5 6">Uncharacterized protein LOC106051846 isoform X1</fullName>
    </submittedName>
</protein>
<feature type="compositionally biased region" description="Polar residues" evidence="2">
    <location>
        <begin position="1664"/>
        <end position="1673"/>
    </location>
</feature>
<dbReference type="Proteomes" id="UP001165740">
    <property type="component" value="Chromosome 4"/>
</dbReference>
<dbReference type="InterPro" id="IPR045063">
    <property type="entry name" value="Dynamin_N"/>
</dbReference>
<dbReference type="InterPro" id="IPR011009">
    <property type="entry name" value="Kinase-like_dom_sf"/>
</dbReference>
<feature type="region of interest" description="Disordered" evidence="2">
    <location>
        <begin position="1111"/>
        <end position="1192"/>
    </location>
</feature>
<feature type="domain" description="Protein kinase" evidence="3">
    <location>
        <begin position="818"/>
        <end position="1145"/>
    </location>
</feature>
<evidence type="ECO:0000259" key="3">
    <source>
        <dbReference type="PROSITE" id="PS50011"/>
    </source>
</evidence>
<sequence>MSYRPNFRNFETIDEGNEECETATRRGSTTPLVKDDMALEEISLEQIEQAELLELIELVSRAGITTDDRLQNLDDIRDRLICIKRKQMGENRGAEINNAFASMHSDNRTKEDALLHLYASVEEIFQRINTDSLSAVLKEEGHLTQLLPHELAARMQILTKRKSTVIIAGETNGGKSSFLNLLLGENILPTDVLHCTYSVCRIMYSEKYSVHLLDYKGDTQVYECRTSEEARELLKDTVAREGVFERQQGSLLKEVVLMMPSPILKSGVTLVDTPGIGEDDNMDNVTMSFVKSTQASAFIYVIKSDTAGGVQEDRLIGFLRAIKQRYEAETMREYFDPLAAMFVCHRWDNIEESEREKVKQNALRKLEDVWPGFSPVQTFFFSTKNANKHLPLDPDFIIDSHYALLKGLKALFDRASYNAIKHQYIWLKHILQPASRHLKAMITHCIRGNEELEIFFHSLTQKQEILKLSSAENSRKLQKELQYAIADLVELVRDILDIEDHAVSKVDDFNDLLAECTKDNFLTKQANRHELDVMILRSLLKYVNRLVNESGAMQRIEQSIVQSIENHLGLFRCQIREIKNEILHGESRRETEHLDNPDSLNQSYSSTISMSSDGSAFEDLHKEITLDPTEFAQTISSLMNKRKEKKMKYKHHFNKMHEASQSLLGRFKDLVRFHDRSDHKAYLEKRVKKMSEKMREDDDILSNIVLGFVEWIKICVDHATESIPKFINVNTTLMENIREHREALQEDKEQLKMVMEELEPSRDHLKGFGSLYMEDINADTVDFALPDRQVSSVVIPKELSVSTRPLDDSGFQGSGSKHRKVKRIARCLWGRLQLANITIDGVKEKVILKTYTYDLDEKHFFSEIACLRCLEDDNIGQFFGMTRIKTAQSGGATFGKAVPEMPIDVYAQKVSAFIFKGDLISARIYSANKMINKQEFIPTFVHSLLSGLKYIHREKLVHMELNLDTVMVDKETGNVKLCQMCKPREAKFPQDLTLVKTLSCVCLSPSVLQGDEYTPTDDIYAFGLLLWELLFPSKPPYKEQRDMLLKDFIEKCHPESMIGATLAEVKPSPDVESVIRGTVFTKRGTVCMSIDIIAGYLKDLRTDPAVKEYKPNTNIYRPRRKSSETTLTGRENQLEEKPGNNNQFIKNPPPVRPPRQKDAYRKEKATGQSLSQDDDSRRLSNNNSSHGRRMSEPAVMAANIMKLSELKGIKPQKYSKVLEKLVKNVSPNARRYSMFTTSEDEVFHMPEVSSILSDKQEKPSMTVRGMVNSRRFSLQDASLTVPKPRHNHKFSTIPDVPELMAANKLRFGTPFSFTLPHNTISNNSFTNLSFPGRLVPSDSLPCLVPSIEEQKNNFFSKDEKLADSWQSPVMIRKSYGGASNSYSRKEEPYSKLKSYLGKEESSSQSSLYNGKEERDSQFKAENDEPYSPVLQTSVHNIIHGHNHQNKVKSQFSCSLPDKCTTPDISELAEEDDTRPLEEDFSAVKETVVLRSSSKSLASSVRSLSASLGEGSTSSLCGKNMLNPRALSSSILSKSNSNKMKHNVSFKETLETMEPCHVGASNRGSSRNDLVAYSQSSEDDESLDDSQTALTPNRVAINNDSQSLENNVHDLDETDSLSDSGINIGSGNNYSSNSCASSNGLFSTSSKADTSSLFSNNNIETTQSYHSSAYSQGSIEEDENEYHHNLTFPSPVTPPVNDTPKSTPRPPSFSKLKFNFK</sequence>
<evidence type="ECO:0000313" key="5">
    <source>
        <dbReference type="RefSeq" id="XP_055881227.1"/>
    </source>
</evidence>
<evidence type="ECO:0000256" key="1">
    <source>
        <dbReference type="SAM" id="Coils"/>
    </source>
</evidence>
<dbReference type="Gene3D" id="1.10.510.10">
    <property type="entry name" value="Transferase(Phosphotransferase) domain 1"/>
    <property type="match status" value="1"/>
</dbReference>
<accession>A0A9W3A1N1</accession>
<evidence type="ECO:0000313" key="4">
    <source>
        <dbReference type="Proteomes" id="UP001165740"/>
    </source>
</evidence>
<feature type="compositionally biased region" description="Basic and acidic residues" evidence="2">
    <location>
        <begin position="1410"/>
        <end position="1422"/>
    </location>
</feature>
<gene>
    <name evidence="5 6" type="primary">LOC106051846</name>
</gene>
<dbReference type="GeneID" id="106051846"/>
<evidence type="ECO:0000313" key="6">
    <source>
        <dbReference type="RefSeq" id="XP_055881228.1"/>
    </source>
</evidence>
<feature type="region of interest" description="Disordered" evidence="2">
    <location>
        <begin position="1393"/>
        <end position="1424"/>
    </location>
</feature>
<dbReference type="GO" id="GO:0004672">
    <property type="term" value="F:protein kinase activity"/>
    <property type="evidence" value="ECO:0007669"/>
    <property type="project" value="InterPro"/>
</dbReference>
<feature type="coiled-coil region" evidence="1">
    <location>
        <begin position="730"/>
        <end position="757"/>
    </location>
</feature>
<organism evidence="4 5">
    <name type="scientific">Biomphalaria glabrata</name>
    <name type="common">Bloodfluke planorb</name>
    <name type="synonym">Freshwater snail</name>
    <dbReference type="NCBI Taxonomy" id="6526"/>
    <lineage>
        <taxon>Eukaryota</taxon>
        <taxon>Metazoa</taxon>
        <taxon>Spiralia</taxon>
        <taxon>Lophotrochozoa</taxon>
        <taxon>Mollusca</taxon>
        <taxon>Gastropoda</taxon>
        <taxon>Heterobranchia</taxon>
        <taxon>Euthyneura</taxon>
        <taxon>Panpulmonata</taxon>
        <taxon>Hygrophila</taxon>
        <taxon>Lymnaeoidea</taxon>
        <taxon>Planorbidae</taxon>
        <taxon>Biomphalaria</taxon>
    </lineage>
</organism>
<dbReference type="InterPro" id="IPR027417">
    <property type="entry name" value="P-loop_NTPase"/>
</dbReference>
<dbReference type="RefSeq" id="XP_055881228.1">
    <property type="nucleotide sequence ID" value="XM_056025253.1"/>
</dbReference>
<dbReference type="OrthoDB" id="8927528at2759"/>
<dbReference type="PANTHER" id="PTHR26392">
    <property type="entry name" value="MITOGEN-ACTIVATED PROTEIN KINASE KINASE KINASE 7-RELATED"/>
    <property type="match status" value="1"/>
</dbReference>
<dbReference type="InterPro" id="IPR000719">
    <property type="entry name" value="Prot_kinase_dom"/>
</dbReference>
<dbReference type="SUPFAM" id="SSF52540">
    <property type="entry name" value="P-loop containing nucleoside triphosphate hydrolases"/>
    <property type="match status" value="1"/>
</dbReference>
<dbReference type="Gene3D" id="3.40.50.300">
    <property type="entry name" value="P-loop containing nucleotide triphosphate hydrolases"/>
    <property type="match status" value="1"/>
</dbReference>
<keyword evidence="1" id="KW-0175">Coiled coil</keyword>
<dbReference type="Pfam" id="PF00350">
    <property type="entry name" value="Dynamin_N"/>
    <property type="match status" value="1"/>
</dbReference>
<evidence type="ECO:0000256" key="2">
    <source>
        <dbReference type="SAM" id="MobiDB-lite"/>
    </source>
</evidence>
<keyword evidence="4" id="KW-1185">Reference proteome</keyword>